<name>A0A8T0H2I4_CERPU</name>
<dbReference type="EMBL" id="CM026429">
    <property type="protein sequence ID" value="KAG0564554.1"/>
    <property type="molecule type" value="Genomic_DNA"/>
</dbReference>
<feature type="domain" description="VOC" evidence="1">
    <location>
        <begin position="7"/>
        <end position="130"/>
    </location>
</feature>
<protein>
    <recommendedName>
        <fullName evidence="1">VOC domain-containing protein</fullName>
    </recommendedName>
</protein>
<evidence type="ECO:0000313" key="3">
    <source>
        <dbReference type="Proteomes" id="UP000822688"/>
    </source>
</evidence>
<dbReference type="SUPFAM" id="SSF54593">
    <property type="entry name" value="Glyoxalase/Bleomycin resistance protein/Dihydroxybiphenyl dioxygenase"/>
    <property type="match status" value="1"/>
</dbReference>
<keyword evidence="3" id="KW-1185">Reference proteome</keyword>
<evidence type="ECO:0000259" key="1">
    <source>
        <dbReference type="PROSITE" id="PS51819"/>
    </source>
</evidence>
<dbReference type="OrthoDB" id="10066542at2759"/>
<gene>
    <name evidence="2" type="ORF">KC19_8G120100</name>
</gene>
<sequence>MGGNRAQLAYVIVYVPDVDKAAEFYSKAFGLEIRPQNKTRSWVEMETGATTLAFTPVKQHETDLIGGVPSSGSGHNNIEINLDFPDVDAAYQHAVSQGATPVAEPEDKTWAQKVSYVKDIYGNRVRLGSFVAMPS</sequence>
<dbReference type="InterPro" id="IPR004360">
    <property type="entry name" value="Glyas_Fos-R_dOase_dom"/>
</dbReference>
<dbReference type="Pfam" id="PF00903">
    <property type="entry name" value="Glyoxalase"/>
    <property type="match status" value="1"/>
</dbReference>
<dbReference type="PANTHER" id="PTHR21366:SF22">
    <property type="entry name" value="VOC DOMAIN-CONTAINING PROTEIN"/>
    <property type="match status" value="1"/>
</dbReference>
<dbReference type="InterPro" id="IPR029068">
    <property type="entry name" value="Glyas_Bleomycin-R_OHBP_Dase"/>
</dbReference>
<accession>A0A8T0H2I4</accession>
<comment type="caution">
    <text evidence="2">The sequence shown here is derived from an EMBL/GenBank/DDBJ whole genome shotgun (WGS) entry which is preliminary data.</text>
</comment>
<dbReference type="AlphaFoldDB" id="A0A8T0H2I4"/>
<dbReference type="PROSITE" id="PS51819">
    <property type="entry name" value="VOC"/>
    <property type="match status" value="1"/>
</dbReference>
<evidence type="ECO:0000313" key="2">
    <source>
        <dbReference type="EMBL" id="KAG0564554.1"/>
    </source>
</evidence>
<dbReference type="Gene3D" id="3.10.180.10">
    <property type="entry name" value="2,3-Dihydroxybiphenyl 1,2-Dioxygenase, domain 1"/>
    <property type="match status" value="1"/>
</dbReference>
<reference evidence="2" key="1">
    <citation type="submission" date="2020-06" db="EMBL/GenBank/DDBJ databases">
        <title>WGS assembly of Ceratodon purpureus strain R40.</title>
        <authorList>
            <person name="Carey S.B."/>
            <person name="Jenkins J."/>
            <person name="Shu S."/>
            <person name="Lovell J.T."/>
            <person name="Sreedasyam A."/>
            <person name="Maumus F."/>
            <person name="Tiley G.P."/>
            <person name="Fernandez-Pozo N."/>
            <person name="Barry K."/>
            <person name="Chen C."/>
            <person name="Wang M."/>
            <person name="Lipzen A."/>
            <person name="Daum C."/>
            <person name="Saski C.A."/>
            <person name="Payton A.C."/>
            <person name="Mcbreen J.C."/>
            <person name="Conrad R.E."/>
            <person name="Kollar L.M."/>
            <person name="Olsson S."/>
            <person name="Huttunen S."/>
            <person name="Landis J.B."/>
            <person name="Wickett N.J."/>
            <person name="Johnson M.G."/>
            <person name="Rensing S.A."/>
            <person name="Grimwood J."/>
            <person name="Schmutz J."/>
            <person name="Mcdaniel S.F."/>
        </authorList>
    </citation>
    <scope>NUCLEOTIDE SEQUENCE</scope>
    <source>
        <strain evidence="2">R40</strain>
    </source>
</reference>
<organism evidence="2 3">
    <name type="scientific">Ceratodon purpureus</name>
    <name type="common">Fire moss</name>
    <name type="synonym">Dicranum purpureum</name>
    <dbReference type="NCBI Taxonomy" id="3225"/>
    <lineage>
        <taxon>Eukaryota</taxon>
        <taxon>Viridiplantae</taxon>
        <taxon>Streptophyta</taxon>
        <taxon>Embryophyta</taxon>
        <taxon>Bryophyta</taxon>
        <taxon>Bryophytina</taxon>
        <taxon>Bryopsida</taxon>
        <taxon>Dicranidae</taxon>
        <taxon>Pseudoditrichales</taxon>
        <taxon>Ditrichaceae</taxon>
        <taxon>Ceratodon</taxon>
    </lineage>
</organism>
<dbReference type="PANTHER" id="PTHR21366">
    <property type="entry name" value="GLYOXALASE FAMILY PROTEIN"/>
    <property type="match status" value="1"/>
</dbReference>
<dbReference type="InterPro" id="IPR037523">
    <property type="entry name" value="VOC_core"/>
</dbReference>
<proteinExistence type="predicted"/>
<dbReference type="InterPro" id="IPR050383">
    <property type="entry name" value="GlyoxalaseI/FosfomycinResist"/>
</dbReference>
<dbReference type="Proteomes" id="UP000822688">
    <property type="component" value="Chromosome 8"/>
</dbReference>